<name>A0A162TKJ8_PHYB8</name>
<dbReference type="PANTHER" id="PTHR47219:SF9">
    <property type="entry name" value="GTPASE ACTIVATING PROTEIN AND CENTROSOME-ASSOCIATED, ISOFORM B"/>
    <property type="match status" value="1"/>
</dbReference>
<dbReference type="InterPro" id="IPR000195">
    <property type="entry name" value="Rab-GAP-TBC_dom"/>
</dbReference>
<dbReference type="EMBL" id="KV440997">
    <property type="protein sequence ID" value="OAD67863.1"/>
    <property type="molecule type" value="Genomic_DNA"/>
</dbReference>
<evidence type="ECO:0000259" key="4">
    <source>
        <dbReference type="PROSITE" id="PS50206"/>
    </source>
</evidence>
<dbReference type="CDD" id="cd00158">
    <property type="entry name" value="RHOD"/>
    <property type="match status" value="1"/>
</dbReference>
<dbReference type="AlphaFoldDB" id="A0A162TKJ8"/>
<evidence type="ECO:0008006" key="7">
    <source>
        <dbReference type="Google" id="ProtNLM"/>
    </source>
</evidence>
<dbReference type="GO" id="GO:0005096">
    <property type="term" value="F:GTPase activator activity"/>
    <property type="evidence" value="ECO:0007669"/>
    <property type="project" value="TreeGrafter"/>
</dbReference>
<accession>A0A162TKJ8</accession>
<feature type="domain" description="Rhodanese" evidence="4">
    <location>
        <begin position="871"/>
        <end position="955"/>
    </location>
</feature>
<feature type="region of interest" description="Disordered" evidence="1">
    <location>
        <begin position="506"/>
        <end position="525"/>
    </location>
</feature>
<dbReference type="GO" id="GO:0004672">
    <property type="term" value="F:protein kinase activity"/>
    <property type="evidence" value="ECO:0007669"/>
    <property type="project" value="InterPro"/>
</dbReference>
<dbReference type="Gene3D" id="1.10.510.10">
    <property type="entry name" value="Transferase(Phosphotransferase) domain 1"/>
    <property type="match status" value="1"/>
</dbReference>
<proteinExistence type="predicted"/>
<dbReference type="PANTHER" id="PTHR47219">
    <property type="entry name" value="RAB GTPASE-ACTIVATING PROTEIN 1-LIKE"/>
    <property type="match status" value="1"/>
</dbReference>
<feature type="domain" description="Rab-GAP TBC" evidence="3">
    <location>
        <begin position="567"/>
        <end position="752"/>
    </location>
</feature>
<dbReference type="Pfam" id="PF00566">
    <property type="entry name" value="RabGAP-TBC"/>
    <property type="match status" value="1"/>
</dbReference>
<feature type="compositionally biased region" description="Low complexity" evidence="1">
    <location>
        <begin position="506"/>
        <end position="524"/>
    </location>
</feature>
<dbReference type="InterPro" id="IPR011009">
    <property type="entry name" value="Kinase-like_dom_sf"/>
</dbReference>
<dbReference type="InParanoid" id="A0A162TKJ8"/>
<dbReference type="Gene3D" id="1.10.8.270">
    <property type="entry name" value="putative rabgap domain of human tbc1 domain family member 14 like domains"/>
    <property type="match status" value="1"/>
</dbReference>
<evidence type="ECO:0000256" key="1">
    <source>
        <dbReference type="SAM" id="MobiDB-lite"/>
    </source>
</evidence>
<dbReference type="InterPro" id="IPR035969">
    <property type="entry name" value="Rab-GAP_TBC_sf"/>
</dbReference>
<dbReference type="GO" id="GO:0005524">
    <property type="term" value="F:ATP binding"/>
    <property type="evidence" value="ECO:0007669"/>
    <property type="project" value="InterPro"/>
</dbReference>
<dbReference type="InterPro" id="IPR036873">
    <property type="entry name" value="Rhodanese-like_dom_sf"/>
</dbReference>
<dbReference type="Gene3D" id="1.10.472.80">
    <property type="entry name" value="Ypt/Rab-GAP domain of gyp1p, domain 3"/>
    <property type="match status" value="1"/>
</dbReference>
<evidence type="ECO:0000259" key="2">
    <source>
        <dbReference type="PROSITE" id="PS50011"/>
    </source>
</evidence>
<sequence>MALFANTIDLQVHKNRSIPKLASCNFVASARSSEALAQSGHLAVSAPSQIIGRFQFLKTLTHANLCEYVDIHRGKHDRLFVVSEHFDQSLQKARSIESDIGLTTNISLLKQWAYEIFSALDYLQQNTIVHASLSPHNILLDSKQQVKLSGFGLFYMTGQGVDVEFPVGYPAYLAPECVTDMATGKQGYDKRDCWAVAIILVEQFTHNSFWTTSDVGLIFDSLMTLSEWAEESDDIWNYKGIDSLDINKDVLRFLQTKDTDSPDNDSSEFRNFILCLLRVSVASRPSTSQVLSLAFLSDAVKPTGTWKRGPVLASDSLDPDDPFDSPNPAPKDALDGLPISQIYHLWRLAGGDVELDLIKRGVFLSTPVIERLPRICTLHDLEVGANTNDTAQLYSDTMYVLGFKELYQRLEEGRKTHTDRFEWDTDYFMVVDENDVNFLLASEEPAKQSKDDILSENYFLYAEDLVQQTPGHGGAFVSTPLPTTPSASRSTNRSFSWSGMSRSGSASSLPVTSPTPLTPTQPSAPKLPLFLREQDVNYQYYRQALFSELLRQYPMSRKELLHHAKVDIPPLLRGKVWAAVLGLSGDLEHDYDSVDKYTDLGADRQIEVDVPRCHQYNQLLASSVGHEKLRRLLKAWVSANRKLVYWQGLDSLCAPFLTLNFNDEAIAFMCLQEFIPKFLNNFFLSDNAPVLQEYLAVFRHLLSYHDPALSSHLDTIGFNPELYAIPWFLTLFTHVFPLDKIYHLWDKLLVGPPSLPLFAGIAILRQIRDTLLSCEFNDCITIFSESFPKVDIEKCVQSAMNMCKVTPPSVMRRVHGPKDNTQLLDSEFGDTNGMFSRKPAWWQEPLSTEEKKQELAPRIDIEDLTKLLPYTLLLDIRSDQEFARGHFPSALNVQAAQLDSYAGVLRKLNRKYHIVVADSGGPEYASQLVHKQFARVALLQGGMDALSALLISLEDGPRTTGRHVTCHCRPQKQTTAGFKGKGSEPPFVIWRCKIPPPLKK</sequence>
<dbReference type="FunFam" id="1.10.8.270:FF:000044">
    <property type="entry name" value="TBC Kinase homolog"/>
    <property type="match status" value="1"/>
</dbReference>
<dbReference type="InterPro" id="IPR050302">
    <property type="entry name" value="Rab_GAP_TBC_domain"/>
</dbReference>
<dbReference type="GeneID" id="28999670"/>
<reference evidence="6" key="1">
    <citation type="submission" date="2015-06" db="EMBL/GenBank/DDBJ databases">
        <title>Expansion of signal transduction pathways in fungi by whole-genome duplication.</title>
        <authorList>
            <consortium name="DOE Joint Genome Institute"/>
            <person name="Corrochano L.M."/>
            <person name="Kuo A."/>
            <person name="Marcet-Houben M."/>
            <person name="Polaino S."/>
            <person name="Salamov A."/>
            <person name="Villalobos J.M."/>
            <person name="Alvarez M.I."/>
            <person name="Avalos J."/>
            <person name="Benito E.P."/>
            <person name="Benoit I."/>
            <person name="Burger G."/>
            <person name="Camino L.P."/>
            <person name="Canovas D."/>
            <person name="Cerda-Olmedo E."/>
            <person name="Cheng J.-F."/>
            <person name="Dominguez A."/>
            <person name="Elias M."/>
            <person name="Eslava A.P."/>
            <person name="Glaser F."/>
            <person name="Grimwood J."/>
            <person name="Gutierrez G."/>
            <person name="Heitman J."/>
            <person name="Henrissat B."/>
            <person name="Iturriaga E.A."/>
            <person name="Lang B.F."/>
            <person name="Lavin J.L."/>
            <person name="Lee S."/>
            <person name="Li W."/>
            <person name="Lindquist E."/>
            <person name="Lopez-Garcia S."/>
            <person name="Luque E.M."/>
            <person name="Marcos A.T."/>
            <person name="Martin J."/>
            <person name="McCluskey K."/>
            <person name="Medina H.R."/>
            <person name="Miralles-Duran A."/>
            <person name="Miyazaki A."/>
            <person name="Munoz-Torres E."/>
            <person name="Oguiza J.A."/>
            <person name="Ohm R."/>
            <person name="Olmedo M."/>
            <person name="Orejas M."/>
            <person name="Ortiz-Castellanos L."/>
            <person name="Pisabarro A.G."/>
            <person name="Rodriguez-Romero J."/>
            <person name="Ruiz-Herrera J."/>
            <person name="Ruiz-Vazquez R."/>
            <person name="Sanz C."/>
            <person name="Schackwitz W."/>
            <person name="Schmutz J."/>
            <person name="Shahriari M."/>
            <person name="Shelest E."/>
            <person name="Silva-Franco F."/>
            <person name="Soanes D."/>
            <person name="Syed K."/>
            <person name="Tagua V.G."/>
            <person name="Talbot N.J."/>
            <person name="Thon M."/>
            <person name="De vries R.P."/>
            <person name="Wiebenga A."/>
            <person name="Yadav J.S."/>
            <person name="Braun E.L."/>
            <person name="Baker S."/>
            <person name="Garre V."/>
            <person name="Horwitz B."/>
            <person name="Torres-Martinez S."/>
            <person name="Idnurm A."/>
            <person name="Herrera-Estrella A."/>
            <person name="Gabaldon T."/>
            <person name="Grigoriev I.V."/>
        </authorList>
    </citation>
    <scope>NUCLEOTIDE SEQUENCE [LARGE SCALE GENOMIC DNA]</scope>
    <source>
        <strain evidence="6">NRRL 1555(-)</strain>
    </source>
</reference>
<evidence type="ECO:0000313" key="5">
    <source>
        <dbReference type="EMBL" id="OAD67863.1"/>
    </source>
</evidence>
<feature type="region of interest" description="Disordered" evidence="1">
    <location>
        <begin position="472"/>
        <end position="501"/>
    </location>
</feature>
<keyword evidence="6" id="KW-1185">Reference proteome</keyword>
<dbReference type="VEuPathDB" id="FungiDB:PHYBLDRAFT_183394"/>
<dbReference type="Proteomes" id="UP000077315">
    <property type="component" value="Unassembled WGS sequence"/>
</dbReference>
<dbReference type="OrthoDB" id="1668230at2759"/>
<dbReference type="GO" id="GO:0031267">
    <property type="term" value="F:small GTPase binding"/>
    <property type="evidence" value="ECO:0007669"/>
    <property type="project" value="TreeGrafter"/>
</dbReference>
<organism evidence="5 6">
    <name type="scientific">Phycomyces blakesleeanus (strain ATCC 8743b / DSM 1359 / FGSC 10004 / NBRC 33097 / NRRL 1555)</name>
    <dbReference type="NCBI Taxonomy" id="763407"/>
    <lineage>
        <taxon>Eukaryota</taxon>
        <taxon>Fungi</taxon>
        <taxon>Fungi incertae sedis</taxon>
        <taxon>Mucoromycota</taxon>
        <taxon>Mucoromycotina</taxon>
        <taxon>Mucoromycetes</taxon>
        <taxon>Mucorales</taxon>
        <taxon>Phycomycetaceae</taxon>
        <taxon>Phycomyces</taxon>
    </lineage>
</organism>
<dbReference type="InterPro" id="IPR000719">
    <property type="entry name" value="Prot_kinase_dom"/>
</dbReference>
<dbReference type="InterPro" id="IPR001763">
    <property type="entry name" value="Rhodanese-like_dom"/>
</dbReference>
<dbReference type="SUPFAM" id="SSF47923">
    <property type="entry name" value="Ypt/Rab-GAP domain of gyp1p"/>
    <property type="match status" value="2"/>
</dbReference>
<feature type="compositionally biased region" description="Polar residues" evidence="1">
    <location>
        <begin position="480"/>
        <end position="493"/>
    </location>
</feature>
<dbReference type="SMART" id="SM00450">
    <property type="entry name" value="RHOD"/>
    <property type="match status" value="1"/>
</dbReference>
<dbReference type="RefSeq" id="XP_018285903.1">
    <property type="nucleotide sequence ID" value="XM_018438764.1"/>
</dbReference>
<evidence type="ECO:0000313" key="6">
    <source>
        <dbReference type="Proteomes" id="UP000077315"/>
    </source>
</evidence>
<gene>
    <name evidence="5" type="ORF">PHYBLDRAFT_183394</name>
</gene>
<feature type="region of interest" description="Disordered" evidence="1">
    <location>
        <begin position="311"/>
        <end position="332"/>
    </location>
</feature>
<dbReference type="SUPFAM" id="SSF56112">
    <property type="entry name" value="Protein kinase-like (PK-like)"/>
    <property type="match status" value="1"/>
</dbReference>
<dbReference type="PROSITE" id="PS50011">
    <property type="entry name" value="PROTEIN_KINASE_DOM"/>
    <property type="match status" value="1"/>
</dbReference>
<dbReference type="SMART" id="SM00220">
    <property type="entry name" value="S_TKc"/>
    <property type="match status" value="1"/>
</dbReference>
<dbReference type="SMART" id="SM00164">
    <property type="entry name" value="TBC"/>
    <property type="match status" value="1"/>
</dbReference>
<dbReference type="PROSITE" id="PS50086">
    <property type="entry name" value="TBC_RABGAP"/>
    <property type="match status" value="1"/>
</dbReference>
<dbReference type="Gene3D" id="3.40.250.10">
    <property type="entry name" value="Rhodanese-like domain"/>
    <property type="match status" value="1"/>
</dbReference>
<dbReference type="Pfam" id="PF00581">
    <property type="entry name" value="Rhodanese"/>
    <property type="match status" value="1"/>
</dbReference>
<evidence type="ECO:0000259" key="3">
    <source>
        <dbReference type="PROSITE" id="PS50086"/>
    </source>
</evidence>
<protein>
    <recommendedName>
        <fullName evidence="7">Rab-GAP TBC domain-containing protein</fullName>
    </recommendedName>
</protein>
<dbReference type="PROSITE" id="PS50206">
    <property type="entry name" value="RHODANESE_3"/>
    <property type="match status" value="1"/>
</dbReference>
<feature type="domain" description="Protein kinase" evidence="2">
    <location>
        <begin position="1"/>
        <end position="296"/>
    </location>
</feature>
<dbReference type="Pfam" id="PF00069">
    <property type="entry name" value="Pkinase"/>
    <property type="match status" value="1"/>
</dbReference>
<dbReference type="SUPFAM" id="SSF52821">
    <property type="entry name" value="Rhodanese/Cell cycle control phosphatase"/>
    <property type="match status" value="1"/>
</dbReference>
<dbReference type="STRING" id="763407.A0A162TKJ8"/>